<evidence type="ECO:0000256" key="1">
    <source>
        <dbReference type="ARBA" id="ARBA00000898"/>
    </source>
</evidence>
<feature type="binding site" evidence="12">
    <location>
        <position position="19"/>
    </location>
    <ligand>
        <name>substrate</name>
    </ligand>
</feature>
<dbReference type="PIRSF" id="PIRSF006118">
    <property type="entry name" value="KDO8-P_Ptase"/>
    <property type="match status" value="1"/>
</dbReference>
<dbReference type="SFLD" id="SFLDG01138">
    <property type="entry name" value="C1.6.2:_Deoxy-d-mannose-octulo"/>
    <property type="match status" value="1"/>
</dbReference>
<comment type="subunit">
    <text evidence="4 11">Homotetramer.</text>
</comment>
<dbReference type="Pfam" id="PF08282">
    <property type="entry name" value="Hydrolase_3"/>
    <property type="match status" value="1"/>
</dbReference>
<dbReference type="EC" id="3.1.3.45" evidence="5 11"/>
<protein>
    <recommendedName>
        <fullName evidence="6 11">3-deoxy-D-manno-octulosonate 8-phosphate phosphatase KdsC</fullName>
        <ecNumber evidence="5 11">3.1.3.45</ecNumber>
    </recommendedName>
    <alternativeName>
        <fullName evidence="10 11">KDO 8-P phosphatase</fullName>
    </alternativeName>
</protein>
<evidence type="ECO:0000256" key="2">
    <source>
        <dbReference type="ARBA" id="ARBA00001946"/>
    </source>
</evidence>
<dbReference type="InterPro" id="IPR023214">
    <property type="entry name" value="HAD_sf"/>
</dbReference>
<dbReference type="FunFam" id="3.40.50.1000:FF:000029">
    <property type="entry name" value="3-deoxy-D-manno-octulosonate 8-phosphate phosphatase KdsC"/>
    <property type="match status" value="1"/>
</dbReference>
<evidence type="ECO:0000256" key="12">
    <source>
        <dbReference type="PIRSR" id="PIRSR006118-2"/>
    </source>
</evidence>
<evidence type="ECO:0000313" key="13">
    <source>
        <dbReference type="EMBL" id="KTD04321.1"/>
    </source>
</evidence>
<dbReference type="PATRIC" id="fig|453.4.peg.167"/>
<dbReference type="AlphaFoldDB" id="A0A0W0U971"/>
<dbReference type="RefSeq" id="WP_058443368.1">
    <property type="nucleotide sequence ID" value="NZ_CAAAHT010000013.1"/>
</dbReference>
<dbReference type="SUPFAM" id="SSF56784">
    <property type="entry name" value="HAD-like"/>
    <property type="match status" value="1"/>
</dbReference>
<evidence type="ECO:0000256" key="3">
    <source>
        <dbReference type="ARBA" id="ARBA00005893"/>
    </source>
</evidence>
<name>A0A0W0U971_9GAMM</name>
<sequence length="175" mass="19265">MNELTEKAKHIKCLICDVDGVLTDGLLHIDNMGNELKSFHVQDGMGLKLLMAADIVVAVITTSQNAVIDHRMKQLGILHYFTGQVDKRDAFEQLKLRLGLSNKEIAYIGDDLPDLAIIQQVGLGVAVANAVPQVKEFAVWQTEQQGGRGAVREVCELILNAQDKQELALTRYLAS</sequence>
<comment type="cofactor">
    <cofactor evidence="2 11 12">
        <name>Mg(2+)</name>
        <dbReference type="ChEBI" id="CHEBI:18420"/>
    </cofactor>
</comment>
<dbReference type="PANTHER" id="PTHR21485">
    <property type="entry name" value="HAD SUPERFAMILY MEMBERS CMAS AND KDSC"/>
    <property type="match status" value="1"/>
</dbReference>
<dbReference type="SFLD" id="SFLDG01136">
    <property type="entry name" value="C1.6:_Phosphoserine_Phosphatas"/>
    <property type="match status" value="1"/>
</dbReference>
<evidence type="ECO:0000256" key="8">
    <source>
        <dbReference type="ARBA" id="ARBA00022801"/>
    </source>
</evidence>
<keyword evidence="9 11" id="KW-0460">Magnesium</keyword>
<feature type="binding site" evidence="12">
    <location>
        <position position="17"/>
    </location>
    <ligand>
        <name>Mg(2+)</name>
        <dbReference type="ChEBI" id="CHEBI:18420"/>
    </ligand>
</feature>
<keyword evidence="16" id="KW-1185">Reference proteome</keyword>
<dbReference type="CDD" id="cd01630">
    <property type="entry name" value="HAD_KDO-like"/>
    <property type="match status" value="1"/>
</dbReference>
<comment type="catalytic activity">
    <reaction evidence="1 11">
        <text>3-deoxy-alpha-D-manno-2-octulosonate-8-phosphate + H2O = 3-deoxy-alpha-D-manno-oct-2-ulosonate + phosphate</text>
        <dbReference type="Rhea" id="RHEA:11500"/>
        <dbReference type="ChEBI" id="CHEBI:15377"/>
        <dbReference type="ChEBI" id="CHEBI:43474"/>
        <dbReference type="ChEBI" id="CHEBI:85985"/>
        <dbReference type="ChEBI" id="CHEBI:85986"/>
        <dbReference type="EC" id="3.1.3.45"/>
    </reaction>
</comment>
<dbReference type="GO" id="GO:0019143">
    <property type="term" value="F:3-deoxy-manno-octulosonate-8-phosphatase activity"/>
    <property type="evidence" value="ECO:0007669"/>
    <property type="project" value="UniProtKB-UniRule"/>
</dbReference>
<dbReference type="STRING" id="453.Lfee_0148"/>
<evidence type="ECO:0000313" key="15">
    <source>
        <dbReference type="EMBL" id="STX38072.1"/>
    </source>
</evidence>
<dbReference type="InterPro" id="IPR036412">
    <property type="entry name" value="HAD-like_sf"/>
</dbReference>
<gene>
    <name evidence="14" type="primary">kdsC</name>
    <name evidence="13" type="ORF">Lfee_0148</name>
    <name evidence="15" type="ORF">NCTC11978_01252</name>
    <name evidence="14" type="ORF">NCTC12022_03653</name>
</gene>
<dbReference type="EMBL" id="UASS01000040">
    <property type="protein sequence ID" value="SPX62884.1"/>
    <property type="molecule type" value="Genomic_DNA"/>
</dbReference>
<dbReference type="Proteomes" id="UP000251942">
    <property type="component" value="Unassembled WGS sequence"/>
</dbReference>
<evidence type="ECO:0000313" key="18">
    <source>
        <dbReference type="Proteomes" id="UP000254033"/>
    </source>
</evidence>
<evidence type="ECO:0000256" key="9">
    <source>
        <dbReference type="ARBA" id="ARBA00022842"/>
    </source>
</evidence>
<dbReference type="Proteomes" id="UP000054698">
    <property type="component" value="Unassembled WGS sequence"/>
</dbReference>
<dbReference type="Gene3D" id="3.40.50.1000">
    <property type="entry name" value="HAD superfamily/HAD-like"/>
    <property type="match status" value="1"/>
</dbReference>
<proteinExistence type="inferred from homology"/>
<dbReference type="GO" id="GO:0008781">
    <property type="term" value="F:N-acylneuraminate cytidylyltransferase activity"/>
    <property type="evidence" value="ECO:0007669"/>
    <property type="project" value="TreeGrafter"/>
</dbReference>
<comment type="similarity">
    <text evidence="3 11">Belongs to the KdsC family.</text>
</comment>
<dbReference type="NCBIfam" id="TIGR01670">
    <property type="entry name" value="KdsC-phosphatas"/>
    <property type="match status" value="1"/>
</dbReference>
<evidence type="ECO:0000256" key="6">
    <source>
        <dbReference type="ARBA" id="ARBA00020092"/>
    </source>
</evidence>
<dbReference type="PANTHER" id="PTHR21485:SF3">
    <property type="entry name" value="N-ACYLNEURAMINATE CYTIDYLYLTRANSFERASE"/>
    <property type="match status" value="1"/>
</dbReference>
<evidence type="ECO:0000256" key="5">
    <source>
        <dbReference type="ARBA" id="ARBA00013066"/>
    </source>
</evidence>
<dbReference type="EMBL" id="UGNY01000001">
    <property type="protein sequence ID" value="STX38072.1"/>
    <property type="molecule type" value="Genomic_DNA"/>
</dbReference>
<dbReference type="EMBL" id="LNYB01000008">
    <property type="protein sequence ID" value="KTD04321.1"/>
    <property type="molecule type" value="Genomic_DNA"/>
</dbReference>
<evidence type="ECO:0000256" key="7">
    <source>
        <dbReference type="ARBA" id="ARBA00022723"/>
    </source>
</evidence>
<dbReference type="Proteomes" id="UP000254033">
    <property type="component" value="Unassembled WGS sequence"/>
</dbReference>
<reference evidence="13 16" key="1">
    <citation type="submission" date="2015-11" db="EMBL/GenBank/DDBJ databases">
        <title>Genomic analysis of 38 Legionella species identifies large and diverse effector repertoires.</title>
        <authorList>
            <person name="Burstein D."/>
            <person name="Amaro F."/>
            <person name="Zusman T."/>
            <person name="Lifshitz Z."/>
            <person name="Cohen O."/>
            <person name="Gilbert J.A."/>
            <person name="Pupko T."/>
            <person name="Shuman H.A."/>
            <person name="Segal G."/>
        </authorList>
    </citation>
    <scope>NUCLEOTIDE SEQUENCE [LARGE SCALE GENOMIC DNA]</scope>
    <source>
        <strain evidence="13 16">WO-44C</strain>
    </source>
</reference>
<dbReference type="InterPro" id="IPR010023">
    <property type="entry name" value="KdsC_fam"/>
</dbReference>
<comment type="function">
    <text evidence="11">Catalyzes the hydrolysis of 3-deoxy-D-manno-octulosonate 8-phosphate (KDO 8-P) to 3-deoxy-D-manno-octulosonate (KDO) and inorganic phosphate.</text>
</comment>
<evidence type="ECO:0000313" key="17">
    <source>
        <dbReference type="Proteomes" id="UP000251942"/>
    </source>
</evidence>
<keyword evidence="7 11" id="KW-0479">Metal-binding</keyword>
<evidence type="ECO:0000256" key="10">
    <source>
        <dbReference type="ARBA" id="ARBA00031051"/>
    </source>
</evidence>
<accession>A0A0W0U971</accession>
<feature type="binding site" evidence="12">
    <location>
        <position position="110"/>
    </location>
    <ligand>
        <name>Mg(2+)</name>
        <dbReference type="ChEBI" id="CHEBI:18420"/>
    </ligand>
</feature>
<evidence type="ECO:0000313" key="14">
    <source>
        <dbReference type="EMBL" id="SPX62884.1"/>
    </source>
</evidence>
<evidence type="ECO:0000313" key="16">
    <source>
        <dbReference type="Proteomes" id="UP000054698"/>
    </source>
</evidence>
<keyword evidence="8 11" id="KW-0378">Hydrolase</keyword>
<dbReference type="GO" id="GO:0046872">
    <property type="term" value="F:metal ion binding"/>
    <property type="evidence" value="ECO:0007669"/>
    <property type="project" value="UniProtKB-UniRule"/>
</dbReference>
<organism evidence="13 16">
    <name type="scientific">Legionella feeleii</name>
    <dbReference type="NCBI Taxonomy" id="453"/>
    <lineage>
        <taxon>Bacteria</taxon>
        <taxon>Pseudomonadati</taxon>
        <taxon>Pseudomonadota</taxon>
        <taxon>Gammaproteobacteria</taxon>
        <taxon>Legionellales</taxon>
        <taxon>Legionellaceae</taxon>
        <taxon>Legionella</taxon>
    </lineage>
</organism>
<dbReference type="GO" id="GO:0009103">
    <property type="term" value="P:lipopolysaccharide biosynthetic process"/>
    <property type="evidence" value="ECO:0007669"/>
    <property type="project" value="UniProtKB-UniRule"/>
</dbReference>
<reference evidence="17 18" key="2">
    <citation type="submission" date="2018-06" db="EMBL/GenBank/DDBJ databases">
        <authorList>
            <consortium name="Pathogen Informatics"/>
            <person name="Doyle S."/>
        </authorList>
    </citation>
    <scope>NUCLEOTIDE SEQUENCE [LARGE SCALE GENOMIC DNA]</scope>
    <source>
        <strain evidence="15 18">NCTC11978</strain>
        <strain evidence="14 17">NCTC12022</strain>
    </source>
</reference>
<dbReference type="OrthoDB" id="9805604at2"/>
<dbReference type="InterPro" id="IPR050793">
    <property type="entry name" value="CMP-NeuNAc_synthase"/>
</dbReference>
<keyword evidence="11" id="KW-0448">Lipopolysaccharide biosynthesis</keyword>
<evidence type="ECO:0000256" key="11">
    <source>
        <dbReference type="PIRNR" id="PIRNR006118"/>
    </source>
</evidence>
<evidence type="ECO:0000256" key="4">
    <source>
        <dbReference type="ARBA" id="ARBA00011881"/>
    </source>
</evidence>
<dbReference type="SFLD" id="SFLDS00003">
    <property type="entry name" value="Haloacid_Dehalogenase"/>
    <property type="match status" value="1"/>
</dbReference>